<keyword evidence="12" id="KW-1185">Reference proteome</keyword>
<keyword evidence="5" id="KW-0862">Zinc</keyword>
<dbReference type="PANTHER" id="PTHR24404">
    <property type="entry name" value="ZINC FINGER PROTEIN"/>
    <property type="match status" value="1"/>
</dbReference>
<gene>
    <name evidence="11" type="primary">ZBTB7A</name>
    <name evidence="11" type="ORF">Bhyg_08295</name>
</gene>
<comment type="subcellular location">
    <subcellularLocation>
        <location evidence="1">Nucleus</location>
    </subcellularLocation>
</comment>
<dbReference type="GO" id="GO:0006357">
    <property type="term" value="P:regulation of transcription by RNA polymerase II"/>
    <property type="evidence" value="ECO:0007669"/>
    <property type="project" value="TreeGrafter"/>
</dbReference>
<protein>
    <submittedName>
        <fullName evidence="11">Zinc finger and BTB domain-containing protein 7A</fullName>
    </submittedName>
</protein>
<evidence type="ECO:0000313" key="12">
    <source>
        <dbReference type="Proteomes" id="UP001151699"/>
    </source>
</evidence>
<evidence type="ECO:0000256" key="1">
    <source>
        <dbReference type="ARBA" id="ARBA00004123"/>
    </source>
</evidence>
<evidence type="ECO:0000256" key="8">
    <source>
        <dbReference type="PROSITE-ProRule" id="PRU00042"/>
    </source>
</evidence>
<feature type="domain" description="C2H2-type" evidence="10">
    <location>
        <begin position="87"/>
        <end position="114"/>
    </location>
</feature>
<evidence type="ECO:0000256" key="6">
    <source>
        <dbReference type="ARBA" id="ARBA00023125"/>
    </source>
</evidence>
<dbReference type="AlphaFoldDB" id="A0A9Q0S4S9"/>
<organism evidence="11 12">
    <name type="scientific">Pseudolycoriella hygida</name>
    <dbReference type="NCBI Taxonomy" id="35572"/>
    <lineage>
        <taxon>Eukaryota</taxon>
        <taxon>Metazoa</taxon>
        <taxon>Ecdysozoa</taxon>
        <taxon>Arthropoda</taxon>
        <taxon>Hexapoda</taxon>
        <taxon>Insecta</taxon>
        <taxon>Pterygota</taxon>
        <taxon>Neoptera</taxon>
        <taxon>Endopterygota</taxon>
        <taxon>Diptera</taxon>
        <taxon>Nematocera</taxon>
        <taxon>Sciaroidea</taxon>
        <taxon>Sciaridae</taxon>
        <taxon>Pseudolycoriella</taxon>
    </lineage>
</organism>
<dbReference type="InterPro" id="IPR036236">
    <property type="entry name" value="Znf_C2H2_sf"/>
</dbReference>
<dbReference type="PROSITE" id="PS50157">
    <property type="entry name" value="ZINC_FINGER_C2H2_2"/>
    <property type="match status" value="2"/>
</dbReference>
<accession>A0A9Q0S4S9</accession>
<dbReference type="Proteomes" id="UP001151699">
    <property type="component" value="Chromosome B"/>
</dbReference>
<evidence type="ECO:0000313" key="11">
    <source>
        <dbReference type="EMBL" id="KAJ6643335.1"/>
    </source>
</evidence>
<keyword evidence="2" id="KW-0479">Metal-binding</keyword>
<dbReference type="GO" id="GO:0000978">
    <property type="term" value="F:RNA polymerase II cis-regulatory region sequence-specific DNA binding"/>
    <property type="evidence" value="ECO:0007669"/>
    <property type="project" value="TreeGrafter"/>
</dbReference>
<evidence type="ECO:0000259" key="10">
    <source>
        <dbReference type="PROSITE" id="PS50157"/>
    </source>
</evidence>
<keyword evidence="7" id="KW-0539">Nucleus</keyword>
<dbReference type="Pfam" id="PF00096">
    <property type="entry name" value="zf-C2H2"/>
    <property type="match status" value="2"/>
</dbReference>
<proteinExistence type="predicted"/>
<feature type="compositionally biased region" description="Polar residues" evidence="9">
    <location>
        <begin position="1"/>
        <end position="10"/>
    </location>
</feature>
<evidence type="ECO:0000256" key="4">
    <source>
        <dbReference type="ARBA" id="ARBA00022771"/>
    </source>
</evidence>
<keyword evidence="3" id="KW-0677">Repeat</keyword>
<feature type="domain" description="C2H2-type" evidence="10">
    <location>
        <begin position="116"/>
        <end position="143"/>
    </location>
</feature>
<evidence type="ECO:0000256" key="3">
    <source>
        <dbReference type="ARBA" id="ARBA00022737"/>
    </source>
</evidence>
<dbReference type="InterPro" id="IPR050589">
    <property type="entry name" value="Ikaros_C2H2-ZF"/>
</dbReference>
<dbReference type="OrthoDB" id="427030at2759"/>
<dbReference type="GO" id="GO:0008270">
    <property type="term" value="F:zinc ion binding"/>
    <property type="evidence" value="ECO:0007669"/>
    <property type="project" value="UniProtKB-KW"/>
</dbReference>
<name>A0A9Q0S4S9_9DIPT</name>
<dbReference type="PANTHER" id="PTHR24404:SF114">
    <property type="entry name" value="KLUMPFUSS, ISOFORM B-RELATED"/>
    <property type="match status" value="1"/>
</dbReference>
<dbReference type="EMBL" id="WJQU01000002">
    <property type="protein sequence ID" value="KAJ6643335.1"/>
    <property type="molecule type" value="Genomic_DNA"/>
</dbReference>
<keyword evidence="4 8" id="KW-0863">Zinc-finger</keyword>
<comment type="caution">
    <text evidence="11">The sequence shown here is derived from an EMBL/GenBank/DDBJ whole genome shotgun (WGS) entry which is preliminary data.</text>
</comment>
<dbReference type="InterPro" id="IPR013087">
    <property type="entry name" value="Znf_C2H2_type"/>
</dbReference>
<dbReference type="FunFam" id="3.30.160.60:FF:000446">
    <property type="entry name" value="Zinc finger protein"/>
    <property type="match status" value="2"/>
</dbReference>
<dbReference type="Gene3D" id="3.30.160.60">
    <property type="entry name" value="Classic Zinc Finger"/>
    <property type="match status" value="2"/>
</dbReference>
<dbReference type="GO" id="GO:0003700">
    <property type="term" value="F:DNA-binding transcription factor activity"/>
    <property type="evidence" value="ECO:0007669"/>
    <property type="project" value="TreeGrafter"/>
</dbReference>
<dbReference type="PROSITE" id="PS00028">
    <property type="entry name" value="ZINC_FINGER_C2H2_1"/>
    <property type="match status" value="2"/>
</dbReference>
<reference evidence="11" key="1">
    <citation type="submission" date="2022-07" db="EMBL/GenBank/DDBJ databases">
        <authorList>
            <person name="Trinca V."/>
            <person name="Uliana J.V.C."/>
            <person name="Torres T.T."/>
            <person name="Ward R.J."/>
            <person name="Monesi N."/>
        </authorList>
    </citation>
    <scope>NUCLEOTIDE SEQUENCE</scope>
    <source>
        <strain evidence="11">HSMRA1968</strain>
        <tissue evidence="11">Whole embryos</tissue>
    </source>
</reference>
<dbReference type="GO" id="GO:0005634">
    <property type="term" value="C:nucleus"/>
    <property type="evidence" value="ECO:0007669"/>
    <property type="project" value="UniProtKB-SubCell"/>
</dbReference>
<dbReference type="SUPFAM" id="SSF57667">
    <property type="entry name" value="beta-beta-alpha zinc fingers"/>
    <property type="match status" value="1"/>
</dbReference>
<evidence type="ECO:0000256" key="7">
    <source>
        <dbReference type="ARBA" id="ARBA00023242"/>
    </source>
</evidence>
<dbReference type="SMART" id="SM00355">
    <property type="entry name" value="ZnF_C2H2"/>
    <property type="match status" value="2"/>
</dbReference>
<evidence type="ECO:0000256" key="9">
    <source>
        <dbReference type="SAM" id="MobiDB-lite"/>
    </source>
</evidence>
<keyword evidence="6" id="KW-0238">DNA-binding</keyword>
<sequence>MCPSSDNESMSGDVDEEFAADQTFGAESSDSERSEESQKASNEISVEALRTEKGQTTVVHKTIVKNGKDAKKPSKERNSESMALLPFACDICDRRFFLQSGLKRHQKKHRRIAPQFICDECGKTLKHNYILSIHQRSHNGLKPYA</sequence>
<evidence type="ECO:0000256" key="5">
    <source>
        <dbReference type="ARBA" id="ARBA00022833"/>
    </source>
</evidence>
<evidence type="ECO:0000256" key="2">
    <source>
        <dbReference type="ARBA" id="ARBA00022723"/>
    </source>
</evidence>
<feature type="region of interest" description="Disordered" evidence="9">
    <location>
        <begin position="1"/>
        <end position="48"/>
    </location>
</feature>